<accession>A0A8H5Y3N9</accession>
<name>A0A8H5Y3N9_9HYPO</name>
<keyword evidence="2" id="KW-1185">Reference proteome</keyword>
<evidence type="ECO:0000313" key="1">
    <source>
        <dbReference type="EMBL" id="KAF5704959.1"/>
    </source>
</evidence>
<reference evidence="1 2" key="1">
    <citation type="submission" date="2020-05" db="EMBL/GenBank/DDBJ databases">
        <title>Identification and distribution of gene clusters putatively required for synthesis of sphingolipid metabolism inhibitors in phylogenetically diverse species of the filamentous fungus Fusarium.</title>
        <authorList>
            <person name="Kim H.-S."/>
            <person name="Busman M."/>
            <person name="Brown D.W."/>
            <person name="Divon H."/>
            <person name="Uhlig S."/>
            <person name="Proctor R.H."/>
        </authorList>
    </citation>
    <scope>NUCLEOTIDE SEQUENCE [LARGE SCALE GENOMIC DNA]</scope>
    <source>
        <strain evidence="1 2">NRRL 26131</strain>
    </source>
</reference>
<keyword evidence="1" id="KW-0670">Pyruvate</keyword>
<proteinExistence type="predicted"/>
<dbReference type="AlphaFoldDB" id="A0A8H5Y3N9"/>
<evidence type="ECO:0000313" key="2">
    <source>
        <dbReference type="Proteomes" id="UP000532311"/>
    </source>
</evidence>
<comment type="caution">
    <text evidence="1">The sequence shown here is derived from an EMBL/GenBank/DDBJ whole genome shotgun (WGS) entry which is preliminary data.</text>
</comment>
<protein>
    <submittedName>
        <fullName evidence="1">Carboxyphosphonoenolpyruvate phosphonomutase</fullName>
    </submittedName>
</protein>
<dbReference type="Proteomes" id="UP000532311">
    <property type="component" value="Unassembled WGS sequence"/>
</dbReference>
<sequence length="136" mass="14923">MELNQLSQTLKPFHVPYQTLVFANVWDLASLNIVLGLNSEASKPFKAIATALWVFAAYYRGYGAGFTEDDKQTLIKELDGRVSIRLGQTRAALLVSQLAKLRVARINVGPSLFQVAMNAAKKSDVNVLEGGILEEV</sequence>
<dbReference type="EMBL" id="JAAQPF010000357">
    <property type="protein sequence ID" value="KAF5704959.1"/>
    <property type="molecule type" value="Genomic_DNA"/>
</dbReference>
<organism evidence="1 2">
    <name type="scientific">Fusarium globosum</name>
    <dbReference type="NCBI Taxonomy" id="78864"/>
    <lineage>
        <taxon>Eukaryota</taxon>
        <taxon>Fungi</taxon>
        <taxon>Dikarya</taxon>
        <taxon>Ascomycota</taxon>
        <taxon>Pezizomycotina</taxon>
        <taxon>Sordariomycetes</taxon>
        <taxon>Hypocreomycetidae</taxon>
        <taxon>Hypocreales</taxon>
        <taxon>Nectriaceae</taxon>
        <taxon>Fusarium</taxon>
        <taxon>Fusarium fujikuroi species complex</taxon>
    </lineage>
</organism>
<gene>
    <name evidence="1" type="ORF">FGLOB1_8243</name>
</gene>